<dbReference type="EMBL" id="QEXO01000001">
    <property type="protein sequence ID" value="PWE15842.1"/>
    <property type="molecule type" value="Genomic_DNA"/>
</dbReference>
<dbReference type="eggNOG" id="COG2212">
    <property type="taxonomic scope" value="Bacteria"/>
</dbReference>
<keyword evidence="6 9" id="KW-1133">Transmembrane helix</keyword>
<evidence type="ECO:0000256" key="3">
    <source>
        <dbReference type="ARBA" id="ARBA00022448"/>
    </source>
</evidence>
<sequence length="93" mass="10066">MIDIVYWACQFALGCFVLGMGCAVIRLLKGPSAADRVLALDTMYINGMLALLALGIRFDSTLYFDIALLIALFGFVGSAAMAKFLLRAEVIEP</sequence>
<keyword evidence="3 8" id="KW-0813">Transport</keyword>
<reference evidence="13 16" key="5">
    <citation type="submission" date="2022-05" db="EMBL/GenBank/DDBJ databases">
        <title>Complete sequence of strain NY11312.</title>
        <authorList>
            <person name="Zhou D."/>
        </authorList>
    </citation>
    <scope>NUCLEOTIDE SEQUENCE [LARGE SCALE GENOMIC DNA]</scope>
    <source>
        <strain evidence="13 16">NY11312</strain>
    </source>
</reference>
<comment type="similarity">
    <text evidence="2 8">Belongs to the CPA3 antiporters (TC 2.A.63) subunit F family.</text>
</comment>
<reference evidence="10 14" key="1">
    <citation type="submission" date="2017-05" db="EMBL/GenBank/DDBJ databases">
        <authorList>
            <person name="Qiu J.G."/>
            <person name="He J."/>
        </authorList>
    </citation>
    <scope>NUCLEOTIDE SEQUENCE [LARGE SCALE GENOMIC DNA]</scope>
    <source>
        <strain evidence="10 14">JQ135</strain>
    </source>
</reference>
<evidence type="ECO:0000256" key="2">
    <source>
        <dbReference type="ARBA" id="ARBA00009212"/>
    </source>
</evidence>
<dbReference type="Proteomes" id="UP000214561">
    <property type="component" value="Chromosome"/>
</dbReference>
<evidence type="ECO:0000256" key="1">
    <source>
        <dbReference type="ARBA" id="ARBA00004651"/>
    </source>
</evidence>
<dbReference type="GeneID" id="96773664"/>
<dbReference type="Pfam" id="PF04066">
    <property type="entry name" value="MrpF_PhaF"/>
    <property type="match status" value="1"/>
</dbReference>
<keyword evidence="16" id="KW-1185">Reference proteome</keyword>
<dbReference type="STRING" id="511.UZ73_01410"/>
<evidence type="ECO:0000256" key="9">
    <source>
        <dbReference type="SAM" id="Phobius"/>
    </source>
</evidence>
<evidence type="ECO:0000313" key="15">
    <source>
        <dbReference type="Proteomes" id="UP000245216"/>
    </source>
</evidence>
<dbReference type="OrthoDB" id="9800226at2"/>
<reference evidence="11 15" key="2">
    <citation type="submission" date="2018-05" db="EMBL/GenBank/DDBJ databases">
        <title>Genome Sequence of an Efficient Indole-Degrading Bacterium, Alcaligenes sp.YBY.</title>
        <authorList>
            <person name="Yang B."/>
        </authorList>
    </citation>
    <scope>NUCLEOTIDE SEQUENCE [LARGE SCALE GENOMIC DNA]</scope>
    <source>
        <strain evidence="11 15">YBY</strain>
    </source>
</reference>
<dbReference type="AlphaFoldDB" id="A0A0A2N296"/>
<dbReference type="EMBL" id="CP021641">
    <property type="protein sequence ID" value="ASR89956.1"/>
    <property type="molecule type" value="Genomic_DNA"/>
</dbReference>
<protein>
    <submittedName>
        <fullName evidence="11">K+/H+ antiporter subunit F</fullName>
    </submittedName>
</protein>
<dbReference type="NCBIfam" id="NF004812">
    <property type="entry name" value="PRK06161.1"/>
    <property type="match status" value="1"/>
</dbReference>
<dbReference type="KEGG" id="afa:UZ73_01410"/>
<evidence type="ECO:0000313" key="13">
    <source>
        <dbReference type="EMBL" id="WBM36647.1"/>
    </source>
</evidence>
<evidence type="ECO:0000313" key="14">
    <source>
        <dbReference type="Proteomes" id="UP000214561"/>
    </source>
</evidence>
<dbReference type="InterPro" id="IPR007208">
    <property type="entry name" value="MrpF/PhaF-like"/>
</dbReference>
<dbReference type="PANTHER" id="PTHR34702">
    <property type="entry name" value="NA(+)/H(+) ANTIPORTER SUBUNIT F1"/>
    <property type="match status" value="1"/>
</dbReference>
<reference evidence="11 15" key="3">
    <citation type="submission" date="2018-05" db="EMBL/GenBank/DDBJ databases">
        <authorList>
            <person name="Lanie J.A."/>
            <person name="Ng W.-L."/>
            <person name="Kazmierczak K.M."/>
            <person name="Andrzejewski T.M."/>
            <person name="Davidsen T.M."/>
            <person name="Wayne K.J."/>
            <person name="Tettelin H."/>
            <person name="Glass J.I."/>
            <person name="Rusch D."/>
            <person name="Podicherti R."/>
            <person name="Tsui H.-C.T."/>
            <person name="Winkler M.E."/>
        </authorList>
    </citation>
    <scope>NUCLEOTIDE SEQUENCE [LARGE SCALE GENOMIC DNA]</scope>
    <source>
        <strain evidence="11 15">YBY</strain>
    </source>
</reference>
<accession>A0A0A2N296</accession>
<keyword evidence="4 8" id="KW-1003">Cell membrane</keyword>
<organism evidence="11 15">
    <name type="scientific">Alcaligenes faecalis</name>
    <dbReference type="NCBI Taxonomy" id="511"/>
    <lineage>
        <taxon>Bacteria</taxon>
        <taxon>Pseudomonadati</taxon>
        <taxon>Pseudomonadota</taxon>
        <taxon>Betaproteobacteria</taxon>
        <taxon>Burkholderiales</taxon>
        <taxon>Alcaligenaceae</taxon>
        <taxon>Alcaligenes</taxon>
    </lineage>
</organism>
<accession>A0A0M7CXH5</accession>
<dbReference type="Proteomes" id="UP000830925">
    <property type="component" value="Chromosome"/>
</dbReference>
<keyword evidence="7 8" id="KW-0472">Membrane</keyword>
<keyword evidence="8" id="KW-0050">Antiport</keyword>
<evidence type="ECO:0000313" key="16">
    <source>
        <dbReference type="Proteomes" id="UP001211866"/>
    </source>
</evidence>
<dbReference type="PANTHER" id="PTHR34702:SF1">
    <property type="entry name" value="NA(+)_H(+) ANTIPORTER SUBUNIT F"/>
    <property type="match status" value="1"/>
</dbReference>
<evidence type="ECO:0000256" key="7">
    <source>
        <dbReference type="ARBA" id="ARBA00023136"/>
    </source>
</evidence>
<dbReference type="KEGG" id="afq:AFA_11135"/>
<name>A0A0A2N296_ALCFA</name>
<dbReference type="PIRSF" id="PIRSF028784">
    <property type="entry name" value="MrpF"/>
    <property type="match status" value="1"/>
</dbReference>
<dbReference type="EMBL" id="CP095873">
    <property type="protein sequence ID" value="UPL22946.1"/>
    <property type="molecule type" value="Genomic_DNA"/>
</dbReference>
<feature type="transmembrane region" description="Helical" evidence="9">
    <location>
        <begin position="6"/>
        <end position="25"/>
    </location>
</feature>
<evidence type="ECO:0000256" key="4">
    <source>
        <dbReference type="ARBA" id="ARBA00022475"/>
    </source>
</evidence>
<evidence type="ECO:0000313" key="11">
    <source>
        <dbReference type="EMBL" id="PWE15842.1"/>
    </source>
</evidence>
<evidence type="ECO:0000256" key="8">
    <source>
        <dbReference type="PIRNR" id="PIRNR028784"/>
    </source>
</evidence>
<dbReference type="GO" id="GO:0015385">
    <property type="term" value="F:sodium:proton antiporter activity"/>
    <property type="evidence" value="ECO:0007669"/>
    <property type="project" value="TreeGrafter"/>
</dbReference>
<dbReference type="Proteomes" id="UP001211866">
    <property type="component" value="Chromosome"/>
</dbReference>
<reference evidence="12" key="4">
    <citation type="submission" date="2022-04" db="EMBL/GenBank/DDBJ databases">
        <title>Genomic mining of Alcaligenes faecalis D334 producing ectoin and derivatives.</title>
        <authorList>
            <person name="Doan V.T."/>
            <person name="Quach N.T."/>
            <person name="Vu T.-H.-N."/>
            <person name="Phi Q.-T."/>
        </authorList>
    </citation>
    <scope>NUCLEOTIDE SEQUENCE</scope>
    <source>
        <strain evidence="12">D334</strain>
    </source>
</reference>
<feature type="transmembrane region" description="Helical" evidence="9">
    <location>
        <begin position="37"/>
        <end position="56"/>
    </location>
</feature>
<feature type="transmembrane region" description="Helical" evidence="9">
    <location>
        <begin position="62"/>
        <end position="86"/>
    </location>
</feature>
<evidence type="ECO:0000256" key="6">
    <source>
        <dbReference type="ARBA" id="ARBA00022989"/>
    </source>
</evidence>
<dbReference type="GO" id="GO:0005886">
    <property type="term" value="C:plasma membrane"/>
    <property type="evidence" value="ECO:0007669"/>
    <property type="project" value="UniProtKB-SubCell"/>
</dbReference>
<dbReference type="EMBL" id="CP096916">
    <property type="protein sequence ID" value="WBM36647.1"/>
    <property type="molecule type" value="Genomic_DNA"/>
</dbReference>
<proteinExistence type="inferred from homology"/>
<comment type="subcellular location">
    <subcellularLocation>
        <location evidence="1 8">Cell membrane</location>
        <topology evidence="1 8">Multi-pass membrane protein</topology>
    </subcellularLocation>
</comment>
<dbReference type="RefSeq" id="WP_009461751.1">
    <property type="nucleotide sequence ID" value="NZ_CAXOJJ010000006.1"/>
</dbReference>
<evidence type="ECO:0000256" key="5">
    <source>
        <dbReference type="ARBA" id="ARBA00022692"/>
    </source>
</evidence>
<evidence type="ECO:0000313" key="10">
    <source>
        <dbReference type="EMBL" id="ASR89956.1"/>
    </source>
</evidence>
<evidence type="ECO:0000313" key="12">
    <source>
        <dbReference type="EMBL" id="UPL22946.1"/>
    </source>
</evidence>
<gene>
    <name evidence="10" type="ORF">AFA_11135</name>
    <name evidence="11" type="ORF">DF183_03690</name>
    <name evidence="13" type="ORF">M2J83_12555</name>
    <name evidence="12" type="ORF">MXF72_07675</name>
</gene>
<keyword evidence="8" id="KW-0406">Ion transport</keyword>
<dbReference type="Proteomes" id="UP000245216">
    <property type="component" value="Unassembled WGS sequence"/>
</dbReference>
<keyword evidence="5 9" id="KW-0812">Transmembrane</keyword>